<dbReference type="Pfam" id="PF01014">
    <property type="entry name" value="Uricase"/>
    <property type="match status" value="2"/>
</dbReference>
<dbReference type="PANTHER" id="PTHR43466:SF1">
    <property type="entry name" value="2-OXO-4-HYDROXY-4-CARBOXY-5-UREIDOIMIDAZOLINE DECARBOXYLASE-RELATED"/>
    <property type="match status" value="1"/>
</dbReference>
<dbReference type="SUPFAM" id="SSF55620">
    <property type="entry name" value="Tetrahydrobiopterin biosynthesis enzymes-like"/>
    <property type="match status" value="2"/>
</dbReference>
<proteinExistence type="predicted"/>
<dbReference type="EMBL" id="WNZX01000005">
    <property type="protein sequence ID" value="MUG70736.1"/>
    <property type="molecule type" value="Genomic_DNA"/>
</dbReference>
<evidence type="ECO:0000259" key="8">
    <source>
        <dbReference type="Pfam" id="PF09349"/>
    </source>
</evidence>
<dbReference type="Proteomes" id="UP000450917">
    <property type="component" value="Unassembled WGS sequence"/>
</dbReference>
<dbReference type="NCBIfam" id="TIGR03383">
    <property type="entry name" value="urate_oxi"/>
    <property type="match status" value="1"/>
</dbReference>
<dbReference type="UniPathway" id="UPA00394">
    <property type="reaction ID" value="UER00650"/>
</dbReference>
<dbReference type="GO" id="GO:0006144">
    <property type="term" value="P:purine nucleobase metabolic process"/>
    <property type="evidence" value="ECO:0007669"/>
    <property type="project" value="UniProtKB-KW"/>
</dbReference>
<comment type="caution">
    <text evidence="9">The sequence shown here is derived from an EMBL/GenBank/DDBJ whole genome shotgun (WGS) entry which is preliminary data.</text>
</comment>
<keyword evidence="10" id="KW-1185">Reference proteome</keyword>
<comment type="pathway">
    <text evidence="3">Purine metabolism; urate degradation; (S)-allantoin from urate: step 1/3.</text>
</comment>
<evidence type="ECO:0000256" key="2">
    <source>
        <dbReference type="ARBA" id="ARBA00004754"/>
    </source>
</evidence>
<dbReference type="GO" id="GO:0051997">
    <property type="term" value="F:2-oxo-4-hydroxy-4-carboxy-5-ureidoimidazoline decarboxylase activity"/>
    <property type="evidence" value="ECO:0007669"/>
    <property type="project" value="UniProtKB-EC"/>
</dbReference>
<evidence type="ECO:0000313" key="9">
    <source>
        <dbReference type="EMBL" id="MUG70736.1"/>
    </source>
</evidence>
<keyword evidence="6" id="KW-0560">Oxidoreductase</keyword>
<keyword evidence="5" id="KW-0210">Decarboxylase</keyword>
<evidence type="ECO:0000313" key="10">
    <source>
        <dbReference type="Proteomes" id="UP000450917"/>
    </source>
</evidence>
<dbReference type="InterPro" id="IPR002042">
    <property type="entry name" value="Uricase"/>
</dbReference>
<sequence length="489" mass="54345">MTQAGFVEALGAVFEHSPWVAERAYAARPFADSEQLHRAMLRVVDGASREERLALLRAHPDLAGRLQMSEMSVQEQRGVGLNELSVDEYDMFTRINTAYTGKFGFPFIMAVKGSSKELILEAMQARLEHNVQQEQRQAMTEIAKITRFRLDDLILQEGNDCVMTTGYGKRTMYYGKGDVLVYRTYVKPLEVSPIPESAYTGSDNVIFALNVTVSVSGDAFLPSFTQADNSMVVATDSMKNFMLRHAADFEGSTVEAFLRHAACLLLHKYAHMSGVELSAERLPFDAVPIAAGNGEFRGSGLVYRRSRNESGRFTVRVERTGQSLETVKQSAEITNLHLIKVSGSSFANFVRDEYTTLPESFNRPLFIYLNIGWEYAKADDALDGQAYAAPEQIADIAHTVFHEVNSASIQSLIYVIGLRILERFPQLGRIWFESNNRTWETVAESAAGSSEAKVFTEPRPPFGFQGFSMTQEDLAEAQAAQKAQGAALT</sequence>
<dbReference type="GO" id="GO:0000255">
    <property type="term" value="P:allantoin metabolic process"/>
    <property type="evidence" value="ECO:0007669"/>
    <property type="project" value="InterPro"/>
</dbReference>
<dbReference type="PRINTS" id="PR00093">
    <property type="entry name" value="URICASE"/>
</dbReference>
<reference evidence="9 10" key="1">
    <citation type="submission" date="2019-11" db="EMBL/GenBank/DDBJ databases">
        <title>Draft genome sequences of five Paenibacillus species of dairy origin.</title>
        <authorList>
            <person name="Olajide A.M."/>
            <person name="Chen S."/>
            <person name="Lapointe G."/>
        </authorList>
    </citation>
    <scope>NUCLEOTIDE SEQUENCE [LARGE SCALE GENOMIC DNA]</scope>
    <source>
        <strain evidence="9 10">2CS3</strain>
    </source>
</reference>
<name>A0A7X3CSG2_9BACL</name>
<protein>
    <submittedName>
        <fullName evidence="9">Urate oxidase</fullName>
    </submittedName>
</protein>
<dbReference type="Gene3D" id="1.10.3330.10">
    <property type="entry name" value="Oxo-4-hydroxy-4-carboxy-5-ureidoimidazoline decarboxylase"/>
    <property type="match status" value="1"/>
</dbReference>
<keyword evidence="7" id="KW-0456">Lyase</keyword>
<keyword evidence="4" id="KW-0659">Purine metabolism</keyword>
<evidence type="ECO:0000256" key="6">
    <source>
        <dbReference type="ARBA" id="ARBA00023002"/>
    </source>
</evidence>
<evidence type="ECO:0000256" key="1">
    <source>
        <dbReference type="ARBA" id="ARBA00001163"/>
    </source>
</evidence>
<gene>
    <name evidence="9" type="primary">pucL</name>
    <name evidence="9" type="ORF">GNP93_08585</name>
</gene>
<dbReference type="InterPro" id="IPR036778">
    <property type="entry name" value="OHCU_decarboxylase_sf"/>
</dbReference>
<dbReference type="GO" id="GO:0004846">
    <property type="term" value="F:urate oxidase activity"/>
    <property type="evidence" value="ECO:0007669"/>
    <property type="project" value="InterPro"/>
</dbReference>
<dbReference type="SUPFAM" id="SSF158694">
    <property type="entry name" value="UraD-Like"/>
    <property type="match status" value="1"/>
</dbReference>
<organism evidence="9 10">
    <name type="scientific">Paenibacillus validus</name>
    <dbReference type="NCBI Taxonomy" id="44253"/>
    <lineage>
        <taxon>Bacteria</taxon>
        <taxon>Bacillati</taxon>
        <taxon>Bacillota</taxon>
        <taxon>Bacilli</taxon>
        <taxon>Bacillales</taxon>
        <taxon>Paenibacillaceae</taxon>
        <taxon>Paenibacillus</taxon>
    </lineage>
</organism>
<evidence type="ECO:0000256" key="5">
    <source>
        <dbReference type="ARBA" id="ARBA00022793"/>
    </source>
</evidence>
<dbReference type="NCBIfam" id="TIGR03164">
    <property type="entry name" value="UHCUDC"/>
    <property type="match status" value="1"/>
</dbReference>
<evidence type="ECO:0000256" key="3">
    <source>
        <dbReference type="ARBA" id="ARBA00004831"/>
    </source>
</evidence>
<evidence type="ECO:0000256" key="4">
    <source>
        <dbReference type="ARBA" id="ARBA00022631"/>
    </source>
</evidence>
<accession>A0A7X3CSG2</accession>
<dbReference type="Pfam" id="PF09349">
    <property type="entry name" value="OHCU_decarbox"/>
    <property type="match status" value="1"/>
</dbReference>
<comment type="pathway">
    <text evidence="2">Purine metabolism; urate degradation; (S)-allantoin from urate: step 3/3.</text>
</comment>
<dbReference type="Gene3D" id="3.10.270.10">
    <property type="entry name" value="Urate Oxidase"/>
    <property type="match status" value="1"/>
</dbReference>
<dbReference type="GO" id="GO:0019628">
    <property type="term" value="P:urate catabolic process"/>
    <property type="evidence" value="ECO:0007669"/>
    <property type="project" value="UniProtKB-UniPathway"/>
</dbReference>
<dbReference type="PROSITE" id="PS00366">
    <property type="entry name" value="URICASE"/>
    <property type="match status" value="1"/>
</dbReference>
<evidence type="ECO:0000256" key="7">
    <source>
        <dbReference type="ARBA" id="ARBA00023239"/>
    </source>
</evidence>
<dbReference type="InterPro" id="IPR019842">
    <property type="entry name" value="Uricase_CS"/>
</dbReference>
<dbReference type="PANTHER" id="PTHR43466">
    <property type="entry name" value="2-OXO-4-HYDROXY-4-CARBOXY-5-UREIDOIMIDAZOLINE DECARBOXYLASE-RELATED"/>
    <property type="match status" value="1"/>
</dbReference>
<feature type="domain" description="Oxo-4-hydroxy-4-carboxy-5-ureidoimidazoline decarboxylase" evidence="8">
    <location>
        <begin position="1"/>
        <end position="151"/>
    </location>
</feature>
<dbReference type="InterPro" id="IPR018020">
    <property type="entry name" value="OHCU_decarboxylase"/>
</dbReference>
<comment type="catalytic activity">
    <reaction evidence="1">
        <text>5-hydroxy-2-oxo-4-ureido-2,5-dihydro-1H-imidazole-5-carboxylate + H(+) = (S)-allantoin + CO2</text>
        <dbReference type="Rhea" id="RHEA:26301"/>
        <dbReference type="ChEBI" id="CHEBI:15378"/>
        <dbReference type="ChEBI" id="CHEBI:15678"/>
        <dbReference type="ChEBI" id="CHEBI:16526"/>
        <dbReference type="ChEBI" id="CHEBI:58639"/>
        <dbReference type="EC" id="4.1.1.97"/>
    </reaction>
</comment>
<dbReference type="AlphaFoldDB" id="A0A7X3CSG2"/>
<dbReference type="InterPro" id="IPR017580">
    <property type="entry name" value="OHCU_decarboxylase-1"/>
</dbReference>